<feature type="transmembrane region" description="Helical" evidence="2">
    <location>
        <begin position="135"/>
        <end position="160"/>
    </location>
</feature>
<keyword evidence="1 4" id="KW-0238">DNA-binding</keyword>
<proteinExistence type="predicted"/>
<feature type="transmembrane region" description="Helical" evidence="2">
    <location>
        <begin position="197"/>
        <end position="217"/>
    </location>
</feature>
<dbReference type="Proteomes" id="UP000295500">
    <property type="component" value="Unassembled WGS sequence"/>
</dbReference>
<dbReference type="CDD" id="cd00093">
    <property type="entry name" value="HTH_XRE"/>
    <property type="match status" value="1"/>
</dbReference>
<dbReference type="InterPro" id="IPR010982">
    <property type="entry name" value="Lambda_DNA-bd_dom_sf"/>
</dbReference>
<name>A0A4R6PZA9_9FIRM</name>
<feature type="transmembrane region" description="Helical" evidence="2">
    <location>
        <begin position="274"/>
        <end position="294"/>
    </location>
</feature>
<dbReference type="OrthoDB" id="9815852at2"/>
<dbReference type="PANTHER" id="PTHR46558">
    <property type="entry name" value="TRACRIPTIONAL REGULATORY PROTEIN-RELATED-RELATED"/>
    <property type="match status" value="1"/>
</dbReference>
<sequence length="330" mass="36871">MILADKIIKLRKRCGWSQEELANKLDVSRQAVSKWESGNSIPDMEKIVNMSDLFGVSTDFLLKDEIEMETPSETRDSEDNNRSVSVEEANGFMDMTEAFSRKTALAVQTFVLSPVCLVVLAAFTDSRKYHMSDNMATGIGMVVLLIMVACGVGALIGMGFQLKPYEYIKKDNITLQYGVKGIVEKRRSEFAATYRKGITTGVILCIVSVVPLMLSTIKDSDPLTTACVGILLIFVSFGVNIFVRVGTIENSYKALMQEEDFTQEAKDTEKKLQFFPGIYWCSATAIYLAISFGFDSWGRSWIIWPVAGVLFAGIRGIMVMKIKSENRRNR</sequence>
<protein>
    <submittedName>
        <fullName evidence="4">DNA-binding XRE family transcriptional regulator</fullName>
    </submittedName>
</protein>
<keyword evidence="2" id="KW-0812">Transmembrane</keyword>
<dbReference type="PROSITE" id="PS50943">
    <property type="entry name" value="HTH_CROC1"/>
    <property type="match status" value="1"/>
</dbReference>
<gene>
    <name evidence="4" type="ORF">EV211_13116</name>
</gene>
<reference evidence="4 5" key="1">
    <citation type="submission" date="2019-03" db="EMBL/GenBank/DDBJ databases">
        <title>Genomic Encyclopedia of Type Strains, Phase IV (KMG-IV): sequencing the most valuable type-strain genomes for metagenomic binning, comparative biology and taxonomic classification.</title>
        <authorList>
            <person name="Goeker M."/>
        </authorList>
    </citation>
    <scope>NUCLEOTIDE SEQUENCE [LARGE SCALE GENOMIC DNA]</scope>
    <source>
        <strain evidence="4 5">DSM 28287</strain>
    </source>
</reference>
<dbReference type="RefSeq" id="WP_133528954.1">
    <property type="nucleotide sequence ID" value="NZ_SNXO01000031.1"/>
</dbReference>
<evidence type="ECO:0000259" key="3">
    <source>
        <dbReference type="PROSITE" id="PS50943"/>
    </source>
</evidence>
<keyword evidence="2" id="KW-0472">Membrane</keyword>
<keyword evidence="2" id="KW-1133">Transmembrane helix</keyword>
<dbReference type="SMART" id="SM00530">
    <property type="entry name" value="HTH_XRE"/>
    <property type="match status" value="1"/>
</dbReference>
<dbReference type="GO" id="GO:0003677">
    <property type="term" value="F:DNA binding"/>
    <property type="evidence" value="ECO:0007669"/>
    <property type="project" value="UniProtKB-KW"/>
</dbReference>
<dbReference type="PANTHER" id="PTHR46558:SF15">
    <property type="entry name" value="HELIX-TURN-HELIX DOMAIN PROTEIN"/>
    <property type="match status" value="1"/>
</dbReference>
<dbReference type="Pfam" id="PF01381">
    <property type="entry name" value="HTH_3"/>
    <property type="match status" value="1"/>
</dbReference>
<dbReference type="AlphaFoldDB" id="A0A4R6PZA9"/>
<feature type="transmembrane region" description="Helical" evidence="2">
    <location>
        <begin position="300"/>
        <end position="320"/>
    </location>
</feature>
<evidence type="ECO:0000313" key="5">
    <source>
        <dbReference type="Proteomes" id="UP000295500"/>
    </source>
</evidence>
<accession>A0A4R6PZA9</accession>
<organism evidence="4 5">
    <name type="scientific">Aminicella lysinilytica</name>
    <dbReference type="NCBI Taxonomy" id="433323"/>
    <lineage>
        <taxon>Bacteria</taxon>
        <taxon>Bacillati</taxon>
        <taxon>Bacillota</taxon>
        <taxon>Clostridia</taxon>
        <taxon>Peptostreptococcales</taxon>
        <taxon>Anaerovoracaceae</taxon>
        <taxon>Aminicella</taxon>
    </lineage>
</organism>
<feature type="transmembrane region" description="Helical" evidence="2">
    <location>
        <begin position="223"/>
        <end position="243"/>
    </location>
</feature>
<evidence type="ECO:0000256" key="2">
    <source>
        <dbReference type="SAM" id="Phobius"/>
    </source>
</evidence>
<dbReference type="EMBL" id="SNXO01000031">
    <property type="protein sequence ID" value="TDP51395.1"/>
    <property type="molecule type" value="Genomic_DNA"/>
</dbReference>
<dbReference type="InterPro" id="IPR001387">
    <property type="entry name" value="Cro/C1-type_HTH"/>
</dbReference>
<keyword evidence="5" id="KW-1185">Reference proteome</keyword>
<evidence type="ECO:0000256" key="1">
    <source>
        <dbReference type="ARBA" id="ARBA00023125"/>
    </source>
</evidence>
<dbReference type="Gene3D" id="1.10.260.40">
    <property type="entry name" value="lambda repressor-like DNA-binding domains"/>
    <property type="match status" value="1"/>
</dbReference>
<comment type="caution">
    <text evidence="4">The sequence shown here is derived from an EMBL/GenBank/DDBJ whole genome shotgun (WGS) entry which is preliminary data.</text>
</comment>
<evidence type="ECO:0000313" key="4">
    <source>
        <dbReference type="EMBL" id="TDP51395.1"/>
    </source>
</evidence>
<dbReference type="SUPFAM" id="SSF47413">
    <property type="entry name" value="lambda repressor-like DNA-binding domains"/>
    <property type="match status" value="1"/>
</dbReference>
<feature type="transmembrane region" description="Helical" evidence="2">
    <location>
        <begin position="103"/>
        <end position="123"/>
    </location>
</feature>
<feature type="domain" description="HTH cro/C1-type" evidence="3">
    <location>
        <begin position="7"/>
        <end position="61"/>
    </location>
</feature>